<comment type="caution">
    <text evidence="3">The sequence shown here is derived from an EMBL/GenBank/DDBJ whole genome shotgun (WGS) entry which is preliminary data.</text>
</comment>
<gene>
    <name evidence="3" type="ORF">SmJEL517_g00896</name>
</gene>
<dbReference type="RefSeq" id="XP_031027234.1">
    <property type="nucleotide sequence ID" value="XM_031166824.1"/>
</dbReference>
<dbReference type="PANTHER" id="PTHR37273:SF1">
    <property type="entry name" value="ADL397C-AP"/>
    <property type="match status" value="1"/>
</dbReference>
<evidence type="ECO:0000259" key="2">
    <source>
        <dbReference type="Pfam" id="PF13883"/>
    </source>
</evidence>
<feature type="domain" description="CREG-like beta-barrel" evidence="2">
    <location>
        <begin position="27"/>
        <end position="189"/>
    </location>
</feature>
<sequence>MLIRLLLLLWPSLITATHQTSFPPDLTRDEASKAARYLVKSTKTGELSTIMADTAPVASGFPYSSVEYYVDDCTSSGDVLFFLATISTHAKNIRAGSNVSLSIRDLSHKRVRPMSRARISLFGELSRVDNDAEIDQAMKCFLKGHPDAKSWYIAHDFNVFVLHVTNTHYIGGFGDKHFIGWISGDLYHNSSALSVSHLVQQNTL</sequence>
<reference evidence="3 4" key="1">
    <citation type="journal article" date="2019" name="Sci. Rep.">
        <title>Comparative genomics of chytrid fungi reveal insights into the obligate biotrophic and pathogenic lifestyle of Synchytrium endobioticum.</title>
        <authorList>
            <person name="van de Vossenberg B.T.L.H."/>
            <person name="Warris S."/>
            <person name="Nguyen H.D.T."/>
            <person name="van Gent-Pelzer M.P.E."/>
            <person name="Joly D.L."/>
            <person name="van de Geest H.C."/>
            <person name="Bonants P.J.M."/>
            <person name="Smith D.S."/>
            <person name="Levesque C.A."/>
            <person name="van der Lee T.A.J."/>
        </authorList>
    </citation>
    <scope>NUCLEOTIDE SEQUENCE [LARGE SCALE GENOMIC DNA]</scope>
    <source>
        <strain evidence="3 4">JEL517</strain>
    </source>
</reference>
<dbReference type="Pfam" id="PF13883">
    <property type="entry name" value="CREG_beta-barrel"/>
    <property type="match status" value="1"/>
</dbReference>
<name>A0A507CGQ8_9FUNG</name>
<evidence type="ECO:0000313" key="4">
    <source>
        <dbReference type="Proteomes" id="UP000319731"/>
    </source>
</evidence>
<dbReference type="Gene3D" id="2.30.110.10">
    <property type="entry name" value="Electron Transport, Fmn-binding Protein, Chain A"/>
    <property type="match status" value="1"/>
</dbReference>
<dbReference type="AlphaFoldDB" id="A0A507CGQ8"/>
<organism evidence="3 4">
    <name type="scientific">Synchytrium microbalum</name>
    <dbReference type="NCBI Taxonomy" id="1806994"/>
    <lineage>
        <taxon>Eukaryota</taxon>
        <taxon>Fungi</taxon>
        <taxon>Fungi incertae sedis</taxon>
        <taxon>Chytridiomycota</taxon>
        <taxon>Chytridiomycota incertae sedis</taxon>
        <taxon>Chytridiomycetes</taxon>
        <taxon>Synchytriales</taxon>
        <taxon>Synchytriaceae</taxon>
        <taxon>Synchytrium</taxon>
    </lineage>
</organism>
<dbReference type="PANTHER" id="PTHR37273">
    <property type="entry name" value="CHROMOSOME 8, WHOLE GENOME SHOTGUN SEQUENCE"/>
    <property type="match status" value="1"/>
</dbReference>
<dbReference type="STRING" id="1806994.A0A507CGQ8"/>
<keyword evidence="4" id="KW-1185">Reference proteome</keyword>
<dbReference type="Proteomes" id="UP000319731">
    <property type="component" value="Unassembled WGS sequence"/>
</dbReference>
<keyword evidence="1" id="KW-0732">Signal</keyword>
<dbReference type="InterPro" id="IPR012349">
    <property type="entry name" value="Split_barrel_FMN-bd"/>
</dbReference>
<dbReference type="SUPFAM" id="SSF50475">
    <property type="entry name" value="FMN-binding split barrel"/>
    <property type="match status" value="1"/>
</dbReference>
<evidence type="ECO:0000313" key="3">
    <source>
        <dbReference type="EMBL" id="TPX37164.1"/>
    </source>
</evidence>
<dbReference type="OrthoDB" id="2138282at2759"/>
<protein>
    <recommendedName>
        <fullName evidence="2">CREG-like beta-barrel domain-containing protein</fullName>
    </recommendedName>
</protein>
<accession>A0A507CGQ8</accession>
<feature type="chain" id="PRO_5021309223" description="CREG-like beta-barrel domain-containing protein" evidence="1">
    <location>
        <begin position="17"/>
        <end position="204"/>
    </location>
</feature>
<dbReference type="EMBL" id="QEAO01000003">
    <property type="protein sequence ID" value="TPX37164.1"/>
    <property type="molecule type" value="Genomic_DNA"/>
</dbReference>
<dbReference type="InterPro" id="IPR055343">
    <property type="entry name" value="CREG_beta-barrel"/>
</dbReference>
<proteinExistence type="predicted"/>
<evidence type="ECO:0000256" key="1">
    <source>
        <dbReference type="SAM" id="SignalP"/>
    </source>
</evidence>
<dbReference type="GeneID" id="42002121"/>
<feature type="signal peptide" evidence="1">
    <location>
        <begin position="1"/>
        <end position="16"/>
    </location>
</feature>